<dbReference type="AlphaFoldDB" id="A0AAP5EAS1"/>
<organism evidence="2 3">
    <name type="scientific">Stenotrophomonas rhizophila</name>
    <dbReference type="NCBI Taxonomy" id="216778"/>
    <lineage>
        <taxon>Bacteria</taxon>
        <taxon>Pseudomonadati</taxon>
        <taxon>Pseudomonadota</taxon>
        <taxon>Gammaproteobacteria</taxon>
        <taxon>Lysobacterales</taxon>
        <taxon>Lysobacteraceae</taxon>
        <taxon>Stenotrophomonas</taxon>
    </lineage>
</organism>
<protein>
    <submittedName>
        <fullName evidence="2">Uncharacterized protein</fullName>
    </submittedName>
</protein>
<name>A0AAP5EAS1_9GAMM</name>
<dbReference type="Proteomes" id="UP001226084">
    <property type="component" value="Unassembled WGS sequence"/>
</dbReference>
<accession>A0AAP5EAS1</accession>
<feature type="compositionally biased region" description="Low complexity" evidence="1">
    <location>
        <begin position="37"/>
        <end position="54"/>
    </location>
</feature>
<gene>
    <name evidence="2" type="ORF">QE424_002736</name>
</gene>
<sequence length="236" mass="25662">MAWHGIGPNLRRAFVLAAIALGSACGGKQDQRVEEGNPAPAANARSSAEPSRAPGGMPRSAPVLGNDVPDVEASAYMEANGVSLEVARERLLIESELMPHVQDLRERYRERMAFISIESTPYQHLVVGLKGPATEPVQLISVRGTYVRVEFEQGYPYTAQEFSDIMSKASARALEFFPDVTGLSGRPELGLIEVMVSGTDEQRYLTAKPELEAVAGIEIKILLGRSPPRNLIDIPH</sequence>
<feature type="region of interest" description="Disordered" evidence="1">
    <location>
        <begin position="27"/>
        <end position="64"/>
    </location>
</feature>
<evidence type="ECO:0000313" key="3">
    <source>
        <dbReference type="Proteomes" id="UP001226084"/>
    </source>
</evidence>
<evidence type="ECO:0000256" key="1">
    <source>
        <dbReference type="SAM" id="MobiDB-lite"/>
    </source>
</evidence>
<evidence type="ECO:0000313" key="2">
    <source>
        <dbReference type="EMBL" id="MDQ1109577.1"/>
    </source>
</evidence>
<proteinExistence type="predicted"/>
<reference evidence="2" key="1">
    <citation type="submission" date="2023-07" db="EMBL/GenBank/DDBJ databases">
        <title>Functional and genomic diversity of the sorghum phyllosphere microbiome.</title>
        <authorList>
            <person name="Shade A."/>
        </authorList>
    </citation>
    <scope>NUCLEOTIDE SEQUENCE</scope>
    <source>
        <strain evidence="2">SORGH_AS_0457</strain>
    </source>
</reference>
<dbReference type="RefSeq" id="WP_307107369.1">
    <property type="nucleotide sequence ID" value="NZ_JAUTAS010000001.1"/>
</dbReference>
<dbReference type="EMBL" id="JAUTAS010000001">
    <property type="protein sequence ID" value="MDQ1109577.1"/>
    <property type="molecule type" value="Genomic_DNA"/>
</dbReference>
<comment type="caution">
    <text evidence="2">The sequence shown here is derived from an EMBL/GenBank/DDBJ whole genome shotgun (WGS) entry which is preliminary data.</text>
</comment>